<dbReference type="Proteomes" id="UP000294656">
    <property type="component" value="Unassembled WGS sequence"/>
</dbReference>
<dbReference type="OrthoDB" id="6098218at2"/>
<gene>
    <name evidence="1" type="ORF">DFP79_2817</name>
</gene>
<keyword evidence="2" id="KW-1185">Reference proteome</keyword>
<dbReference type="Gene3D" id="3.40.50.300">
    <property type="entry name" value="P-loop containing nucleotide triphosphate hydrolases"/>
    <property type="match status" value="1"/>
</dbReference>
<name>A0A4R6M601_9GAMM</name>
<dbReference type="SUPFAM" id="SSF52540">
    <property type="entry name" value="P-loop containing nucleoside triphosphate hydrolases"/>
    <property type="match status" value="1"/>
</dbReference>
<sequence>MNRFSVVSYGYSASRWLAFALSTHSDVFVAHGTYEIDSVIEGCFEAERTRGISGERLDPLTRGRTNLELKKLSLSELYAIYERSFPSKAVFGNVHTFVPRELYYKEDFNAISPKVFHLVRNPFQFIKSHMSGVIQAEAVPELSTHYSTFFELFCSRFPHVLELEWFDKHSIEQKAFFTSCYTLFNLAQDLRRYGPLMRTIQMEKMTTDIMYAIQTCEDITGLKYSTEDMRPLIDSGAINQHKSTSSHLDHSFESWHDWQKEGFTSVMSKELYVFLKTLGYALPDLTFQYDYFD</sequence>
<protein>
    <recommendedName>
        <fullName evidence="3">Sulfotransferase domain-containing protein</fullName>
    </recommendedName>
</protein>
<accession>A0A4R6M601</accession>
<dbReference type="InterPro" id="IPR027417">
    <property type="entry name" value="P-loop_NTPase"/>
</dbReference>
<dbReference type="RefSeq" id="WP_133504544.1">
    <property type="nucleotide sequence ID" value="NZ_SNXC01000014.1"/>
</dbReference>
<reference evidence="1 2" key="1">
    <citation type="submission" date="2019-03" db="EMBL/GenBank/DDBJ databases">
        <title>Genomic Encyclopedia of Type Strains, Phase III (KMG-III): the genomes of soil and plant-associated and newly described type strains.</title>
        <authorList>
            <person name="Whitman W."/>
        </authorList>
    </citation>
    <scope>NUCLEOTIDE SEQUENCE [LARGE SCALE GENOMIC DNA]</scope>
    <source>
        <strain evidence="1 2">CECT 7378</strain>
    </source>
</reference>
<organism evidence="1 2">
    <name type="scientific">Marinomonas balearica</name>
    <dbReference type="NCBI Taxonomy" id="491947"/>
    <lineage>
        <taxon>Bacteria</taxon>
        <taxon>Pseudomonadati</taxon>
        <taxon>Pseudomonadota</taxon>
        <taxon>Gammaproteobacteria</taxon>
        <taxon>Oceanospirillales</taxon>
        <taxon>Oceanospirillaceae</taxon>
        <taxon>Marinomonas</taxon>
    </lineage>
</organism>
<proteinExistence type="predicted"/>
<dbReference type="EMBL" id="SNXC01000014">
    <property type="protein sequence ID" value="TDO96245.1"/>
    <property type="molecule type" value="Genomic_DNA"/>
</dbReference>
<evidence type="ECO:0000313" key="1">
    <source>
        <dbReference type="EMBL" id="TDO96245.1"/>
    </source>
</evidence>
<evidence type="ECO:0008006" key="3">
    <source>
        <dbReference type="Google" id="ProtNLM"/>
    </source>
</evidence>
<dbReference type="AlphaFoldDB" id="A0A4R6M601"/>
<comment type="caution">
    <text evidence="1">The sequence shown here is derived from an EMBL/GenBank/DDBJ whole genome shotgun (WGS) entry which is preliminary data.</text>
</comment>
<evidence type="ECO:0000313" key="2">
    <source>
        <dbReference type="Proteomes" id="UP000294656"/>
    </source>
</evidence>